<dbReference type="OMA" id="RSWTSVW"/>
<keyword evidence="11" id="KW-1185">Reference proteome</keyword>
<dbReference type="PROSITE" id="PS50157">
    <property type="entry name" value="ZINC_FINGER_C2H2_2"/>
    <property type="match status" value="1"/>
</dbReference>
<keyword evidence="4 7" id="KW-0863">Zinc-finger</keyword>
<dbReference type="AlphaFoldDB" id="A0A0D1XWA8"/>
<dbReference type="RefSeq" id="XP_016224065.1">
    <property type="nucleotide sequence ID" value="XM_016368277.1"/>
</dbReference>
<name>A0A0D1XWA8_EXOME</name>
<dbReference type="GeneID" id="27321629"/>
<feature type="domain" description="C2H2-type" evidence="9">
    <location>
        <begin position="29"/>
        <end position="56"/>
    </location>
</feature>
<dbReference type="GO" id="GO:0000981">
    <property type="term" value="F:DNA-binding transcription factor activity, RNA polymerase II-specific"/>
    <property type="evidence" value="ECO:0007669"/>
    <property type="project" value="InterPro"/>
</dbReference>
<feature type="compositionally biased region" description="Basic and acidic residues" evidence="8">
    <location>
        <begin position="82"/>
        <end position="92"/>
    </location>
</feature>
<evidence type="ECO:0000256" key="6">
    <source>
        <dbReference type="ARBA" id="ARBA00023242"/>
    </source>
</evidence>
<sequence>MAQPLFSTWSARNHVPDTGDRTENASDRFTCHRCGRAFKRSEHLNRHLRTHTKEKPFRCQCGAPFARQDLLKRHIRLSHPERFQSRLSHEESLTSMRASAAGPSETVAEPGPAGGHQNFTNHHNGQNIIPTPDVLGPYPSSHQSQPVLEQPTPFSPTATPFMMGHTFDDVDFDTLLETSPEGHAHLQQIANFMDSMGLLTDFVTFDPVQNEPLVDPRLQPMAVQNEPPDDAPNNIPQAESGSRPISPFRSSQWLPSPPPIDQNTRDDASSIPTGPAQVPLTPLRSITREQRAWLEAQLADFRDVIPGFYLPSQHSLTRYMTSFLDGFHSHLPHVHAPTARFEDLAPDAILAFAATGAQYVFEHRNADRLFHAGRAVLMERLRRYRENVVRQSETSPASVISAGSDYGRSRRLKRVSAANTLGEKEDSWKEQWALHQCLAAAVTLMGYGAWEGVDLLRESLRLSSVVLECLREIATLTPVSDDTTGLGWKEWARAESERRAQLVAFTFLETLSIAYNVSPYLLNSQFDIRLPCTTAEWKANTEEEWRAARAEVHSEQMHYQQALAVLFDTSKTDSPPIPMTTPFGNYILLHGLLQRILLASEVSNPTDDQISTMSRNEFDQMEYALRSWTVVWQKTPESSLDPRNANGPIPFTSSALLGLAYVRLHLLLGPHRSLETRDKNRIATSLMKSPPVRRGHRILPAILYAIHALSLPVRLGIESVGRSQAFFWSIRHALSSLECAVLLSKWLTAIHGTRSEAISKNESRMILWLRHIVKEALESSDSEESGDEDETSVDKTEYVDALPIPELALHVLRIWSRMFRCNVQWPFLNVIGLGLQEYARLIKADFIVTEGRTIDITI</sequence>
<comment type="subcellular location">
    <subcellularLocation>
        <location evidence="1">Nucleus</location>
    </subcellularLocation>
</comment>
<dbReference type="Pfam" id="PF04082">
    <property type="entry name" value="Fungal_trans"/>
    <property type="match status" value="1"/>
</dbReference>
<keyword evidence="5" id="KW-0862">Zinc</keyword>
<keyword evidence="6" id="KW-0539">Nucleus</keyword>
<dbReference type="OrthoDB" id="654211at2759"/>
<organism evidence="10 11">
    <name type="scientific">Exophiala mesophila</name>
    <name type="common">Black yeast-like fungus</name>
    <dbReference type="NCBI Taxonomy" id="212818"/>
    <lineage>
        <taxon>Eukaryota</taxon>
        <taxon>Fungi</taxon>
        <taxon>Dikarya</taxon>
        <taxon>Ascomycota</taxon>
        <taxon>Pezizomycotina</taxon>
        <taxon>Eurotiomycetes</taxon>
        <taxon>Chaetothyriomycetidae</taxon>
        <taxon>Chaetothyriales</taxon>
        <taxon>Herpotrichiellaceae</taxon>
        <taxon>Exophiala</taxon>
    </lineage>
</organism>
<dbReference type="GO" id="GO:0005634">
    <property type="term" value="C:nucleus"/>
    <property type="evidence" value="ECO:0007669"/>
    <property type="project" value="UniProtKB-SubCell"/>
</dbReference>
<proteinExistence type="predicted"/>
<evidence type="ECO:0000256" key="8">
    <source>
        <dbReference type="SAM" id="MobiDB-lite"/>
    </source>
</evidence>
<feature type="compositionally biased region" description="Polar residues" evidence="8">
    <location>
        <begin position="117"/>
        <end position="129"/>
    </location>
</feature>
<dbReference type="HOGENOM" id="CLU_007784_1_0_1"/>
<dbReference type="InterPro" id="IPR051059">
    <property type="entry name" value="VerF-like"/>
</dbReference>
<evidence type="ECO:0000256" key="7">
    <source>
        <dbReference type="PROSITE-ProRule" id="PRU00042"/>
    </source>
</evidence>
<dbReference type="InterPro" id="IPR013087">
    <property type="entry name" value="Znf_C2H2_type"/>
</dbReference>
<reference evidence="10 11" key="1">
    <citation type="submission" date="2015-01" db="EMBL/GenBank/DDBJ databases">
        <title>The Genome Sequence of Exophiala mesophila CBS40295.</title>
        <authorList>
            <consortium name="The Broad Institute Genomics Platform"/>
            <person name="Cuomo C."/>
            <person name="de Hoog S."/>
            <person name="Gorbushina A."/>
            <person name="Stielow B."/>
            <person name="Teixiera M."/>
            <person name="Abouelleil A."/>
            <person name="Chapman S.B."/>
            <person name="Priest M."/>
            <person name="Young S.K."/>
            <person name="Wortman J."/>
            <person name="Nusbaum C."/>
            <person name="Birren B."/>
        </authorList>
    </citation>
    <scope>NUCLEOTIDE SEQUENCE [LARGE SCALE GENOMIC DNA]</scope>
    <source>
        <strain evidence="10 11">CBS 40295</strain>
    </source>
</reference>
<dbReference type="PROSITE" id="PS00028">
    <property type="entry name" value="ZINC_FINGER_C2H2_1"/>
    <property type="match status" value="1"/>
</dbReference>
<evidence type="ECO:0000256" key="3">
    <source>
        <dbReference type="ARBA" id="ARBA00022737"/>
    </source>
</evidence>
<evidence type="ECO:0000256" key="2">
    <source>
        <dbReference type="ARBA" id="ARBA00022723"/>
    </source>
</evidence>
<protein>
    <recommendedName>
        <fullName evidence="9">C2H2-type domain-containing protein</fullName>
    </recommendedName>
</protein>
<feature type="region of interest" description="Disordered" evidence="8">
    <location>
        <begin position="82"/>
        <end position="157"/>
    </location>
</feature>
<dbReference type="Proteomes" id="UP000054302">
    <property type="component" value="Unassembled WGS sequence"/>
</dbReference>
<dbReference type="Gene3D" id="3.30.160.60">
    <property type="entry name" value="Classic Zinc Finger"/>
    <property type="match status" value="2"/>
</dbReference>
<evidence type="ECO:0000259" key="9">
    <source>
        <dbReference type="PROSITE" id="PS50157"/>
    </source>
</evidence>
<gene>
    <name evidence="10" type="ORF">PV10_03784</name>
</gene>
<dbReference type="GO" id="GO:0000785">
    <property type="term" value="C:chromatin"/>
    <property type="evidence" value="ECO:0007669"/>
    <property type="project" value="TreeGrafter"/>
</dbReference>
<dbReference type="GO" id="GO:0006351">
    <property type="term" value="P:DNA-templated transcription"/>
    <property type="evidence" value="ECO:0007669"/>
    <property type="project" value="InterPro"/>
</dbReference>
<dbReference type="STRING" id="212818.A0A0D1XWA8"/>
<accession>A0A0D1XWA8</accession>
<evidence type="ECO:0000256" key="4">
    <source>
        <dbReference type="ARBA" id="ARBA00022771"/>
    </source>
</evidence>
<dbReference type="PANTHER" id="PTHR40626">
    <property type="entry name" value="MIP31509P"/>
    <property type="match status" value="1"/>
</dbReference>
<dbReference type="SUPFAM" id="SSF57667">
    <property type="entry name" value="beta-beta-alpha zinc fingers"/>
    <property type="match status" value="1"/>
</dbReference>
<dbReference type="InterPro" id="IPR007219">
    <property type="entry name" value="XnlR_reg_dom"/>
</dbReference>
<evidence type="ECO:0000256" key="1">
    <source>
        <dbReference type="ARBA" id="ARBA00004123"/>
    </source>
</evidence>
<dbReference type="Pfam" id="PF00096">
    <property type="entry name" value="zf-C2H2"/>
    <property type="match status" value="1"/>
</dbReference>
<dbReference type="InterPro" id="IPR036236">
    <property type="entry name" value="Znf_C2H2_sf"/>
</dbReference>
<dbReference type="FunFam" id="3.30.160.60:FF:002343">
    <property type="entry name" value="Zinc finger protein 33A"/>
    <property type="match status" value="1"/>
</dbReference>
<dbReference type="VEuPathDB" id="FungiDB:PV10_03784"/>
<dbReference type="PANTHER" id="PTHR40626:SF10">
    <property type="entry name" value="C2H2-TYPE DOMAIN-CONTAINING PROTEIN"/>
    <property type="match status" value="1"/>
</dbReference>
<dbReference type="SMART" id="SM00355">
    <property type="entry name" value="ZnF_C2H2"/>
    <property type="match status" value="2"/>
</dbReference>
<keyword evidence="3" id="KW-0677">Repeat</keyword>
<keyword evidence="2" id="KW-0479">Metal-binding</keyword>
<evidence type="ECO:0000313" key="10">
    <source>
        <dbReference type="EMBL" id="KIV92491.1"/>
    </source>
</evidence>
<dbReference type="GO" id="GO:0008270">
    <property type="term" value="F:zinc ion binding"/>
    <property type="evidence" value="ECO:0007669"/>
    <property type="project" value="UniProtKB-KW"/>
</dbReference>
<evidence type="ECO:0000256" key="5">
    <source>
        <dbReference type="ARBA" id="ARBA00022833"/>
    </source>
</evidence>
<evidence type="ECO:0000313" key="11">
    <source>
        <dbReference type="Proteomes" id="UP000054302"/>
    </source>
</evidence>
<feature type="region of interest" description="Disordered" evidence="8">
    <location>
        <begin position="220"/>
        <end position="279"/>
    </location>
</feature>
<dbReference type="GO" id="GO:0000978">
    <property type="term" value="F:RNA polymerase II cis-regulatory region sequence-specific DNA binding"/>
    <property type="evidence" value="ECO:0007669"/>
    <property type="project" value="InterPro"/>
</dbReference>
<dbReference type="EMBL" id="KN847522">
    <property type="protein sequence ID" value="KIV92491.1"/>
    <property type="molecule type" value="Genomic_DNA"/>
</dbReference>